<evidence type="ECO:0008006" key="10">
    <source>
        <dbReference type="Google" id="ProtNLM"/>
    </source>
</evidence>
<dbReference type="Gene3D" id="3.30.70.2890">
    <property type="entry name" value="XS domain"/>
    <property type="match status" value="1"/>
</dbReference>
<feature type="coiled-coil region" evidence="3">
    <location>
        <begin position="501"/>
        <end position="556"/>
    </location>
</feature>
<dbReference type="PANTHER" id="PTHR21596">
    <property type="entry name" value="RIBONUCLEASE P SUBUNIT P38"/>
    <property type="match status" value="1"/>
</dbReference>
<dbReference type="GO" id="GO:0080188">
    <property type="term" value="P:gene silencing by siRNA-directed DNA methylation"/>
    <property type="evidence" value="ECO:0007669"/>
    <property type="project" value="InterPro"/>
</dbReference>
<dbReference type="Proteomes" id="UP000489600">
    <property type="component" value="Unassembled WGS sequence"/>
</dbReference>
<evidence type="ECO:0000256" key="3">
    <source>
        <dbReference type="SAM" id="Coils"/>
    </source>
</evidence>
<dbReference type="AlphaFoldDB" id="A0A565AQB6"/>
<feature type="domain" description="XS" evidence="5">
    <location>
        <begin position="179"/>
        <end position="290"/>
    </location>
</feature>
<dbReference type="PANTHER" id="PTHR21596:SF23">
    <property type="entry name" value="FACTOR OF DNA METHYLATION 4"/>
    <property type="match status" value="1"/>
</dbReference>
<accession>A0A565AQB6</accession>
<dbReference type="Pfam" id="PF03468">
    <property type="entry name" value="XS"/>
    <property type="match status" value="1"/>
</dbReference>
<dbReference type="InterPro" id="IPR005379">
    <property type="entry name" value="FDM1-5/IDN2_XH"/>
</dbReference>
<keyword evidence="2" id="KW-0943">RNA-mediated gene silencing</keyword>
<organism evidence="8 9">
    <name type="scientific">Arabis nemorensis</name>
    <dbReference type="NCBI Taxonomy" id="586526"/>
    <lineage>
        <taxon>Eukaryota</taxon>
        <taxon>Viridiplantae</taxon>
        <taxon>Streptophyta</taxon>
        <taxon>Embryophyta</taxon>
        <taxon>Tracheophyta</taxon>
        <taxon>Spermatophyta</taxon>
        <taxon>Magnoliopsida</taxon>
        <taxon>eudicotyledons</taxon>
        <taxon>Gunneridae</taxon>
        <taxon>Pentapetalae</taxon>
        <taxon>rosids</taxon>
        <taxon>malvids</taxon>
        <taxon>Brassicales</taxon>
        <taxon>Brassicaceae</taxon>
        <taxon>Arabideae</taxon>
        <taxon>Arabis</taxon>
    </lineage>
</organism>
<evidence type="ECO:0000259" key="6">
    <source>
        <dbReference type="Pfam" id="PF03469"/>
    </source>
</evidence>
<feature type="domain" description="Zinc finger-XS" evidence="7">
    <location>
        <begin position="28"/>
        <end position="70"/>
    </location>
</feature>
<reference evidence="8" key="1">
    <citation type="submission" date="2019-07" db="EMBL/GenBank/DDBJ databases">
        <authorList>
            <person name="Dittberner H."/>
        </authorList>
    </citation>
    <scope>NUCLEOTIDE SEQUENCE [LARGE SCALE GENOMIC DNA]</scope>
</reference>
<evidence type="ECO:0000259" key="7">
    <source>
        <dbReference type="Pfam" id="PF03470"/>
    </source>
</evidence>
<dbReference type="Pfam" id="PF03470">
    <property type="entry name" value="zf-XS"/>
    <property type="match status" value="1"/>
</dbReference>
<sequence>MEDMEYRYYGEMKNGIRKVKISESLYRCPFCYRDRKRDYGFQDLLRHASNNGRSSYNKDGRDNARHLALERYMKKYLRPLERKDPVAAVELKGVEKSSSPCVVKAEPMSVSGDDHGRSDKERPMFSPKPNSSLSNEDKAYPAKRVCLSAGDKEREESVQQIAPNYPHRHDSLGSGNGDPMFVYPWKGILANLKRTYNEKKRKFAGESGTKMKEELISKGFNPHKVEPLWNYRIGFTGFAIVHFGKEWEAFRNVTMFEKHFEVKQCGKRDYDAARDRGDEIYGWVAKKEDYCSRTVIGDHLRSKGDLVTVSGKEAEEQRKALTLVSNLENTLETKSSSLQQMESKYKETSTVFEKRLREKDEMINTHNEKMSSMQQTARDYLAGIYKEHEKASLSLEAERKYFEERETYLDKCQTQNKTERRKLQWQKQKNLMATEEQNKADKEIADLAKKHQTEKDELRKKVRELEDQVEAGQALELEIERMRGDLQVMGHMQEGEDPYIKEKIEKTKEELKAKEEDYEYQQSIYNNLVVRHGYTNDELQDARKALIKSMQELSIRGKIGVKRMGELDEKPFQKVAKEKYSAEEADEKAAELCSLWDDHLRDSAWHPIKVIEEDGNHKEVLNEEDEKLQELRKELGEEVFEAVTLALRERNEYNGSGRYIVPEFWNFEEGRKATLKEGVVYLLKLWKQKKPKPKRR</sequence>
<dbReference type="InterPro" id="IPR005381">
    <property type="entry name" value="Znf-XS_domain"/>
</dbReference>
<proteinExistence type="predicted"/>
<evidence type="ECO:0000313" key="8">
    <source>
        <dbReference type="EMBL" id="VVA91239.1"/>
    </source>
</evidence>
<evidence type="ECO:0000256" key="1">
    <source>
        <dbReference type="ARBA" id="ARBA00023054"/>
    </source>
</evidence>
<keyword evidence="9" id="KW-1185">Reference proteome</keyword>
<dbReference type="InterPro" id="IPR005380">
    <property type="entry name" value="XS_domain"/>
</dbReference>
<feature type="coiled-coil region" evidence="3">
    <location>
        <begin position="444"/>
        <end position="475"/>
    </location>
</feature>
<dbReference type="EMBL" id="CABITT030000001">
    <property type="protein sequence ID" value="VVA91239.1"/>
    <property type="molecule type" value="Genomic_DNA"/>
</dbReference>
<gene>
    <name evidence="8" type="ORF">ANE_LOCUS1684</name>
</gene>
<evidence type="ECO:0000256" key="2">
    <source>
        <dbReference type="ARBA" id="ARBA00023158"/>
    </source>
</evidence>
<feature type="region of interest" description="Disordered" evidence="4">
    <location>
        <begin position="105"/>
        <end position="137"/>
    </location>
</feature>
<evidence type="ECO:0000313" key="9">
    <source>
        <dbReference type="Proteomes" id="UP000489600"/>
    </source>
</evidence>
<name>A0A565AQB6_9BRAS</name>
<feature type="domain" description="Factor of DNA methylation 1-5/IDN2" evidence="6">
    <location>
        <begin position="562"/>
        <end position="692"/>
    </location>
</feature>
<keyword evidence="1 3" id="KW-0175">Coiled coil</keyword>
<feature type="compositionally biased region" description="Basic and acidic residues" evidence="4">
    <location>
        <begin position="112"/>
        <end position="123"/>
    </location>
</feature>
<comment type="caution">
    <text evidence="8">The sequence shown here is derived from an EMBL/GenBank/DDBJ whole genome shotgun (WGS) entry which is preliminary data.</text>
</comment>
<evidence type="ECO:0000256" key="4">
    <source>
        <dbReference type="SAM" id="MobiDB-lite"/>
    </source>
</evidence>
<evidence type="ECO:0000259" key="5">
    <source>
        <dbReference type="Pfam" id="PF03468"/>
    </source>
</evidence>
<protein>
    <recommendedName>
        <fullName evidence="10">Factor of DNA methylation 1-5/IDN2 domain-containing protein</fullName>
    </recommendedName>
</protein>
<dbReference type="InterPro" id="IPR038588">
    <property type="entry name" value="XS_domain_sf"/>
</dbReference>
<dbReference type="Pfam" id="PF03469">
    <property type="entry name" value="XH"/>
    <property type="match status" value="1"/>
</dbReference>
<dbReference type="InterPro" id="IPR045177">
    <property type="entry name" value="FDM1-5/IDN2"/>
</dbReference>
<dbReference type="OrthoDB" id="1892195at2759"/>